<organism evidence="1 2">
    <name type="scientific">Trifolium pratense</name>
    <name type="common">Red clover</name>
    <dbReference type="NCBI Taxonomy" id="57577"/>
    <lineage>
        <taxon>Eukaryota</taxon>
        <taxon>Viridiplantae</taxon>
        <taxon>Streptophyta</taxon>
        <taxon>Embryophyta</taxon>
        <taxon>Tracheophyta</taxon>
        <taxon>Spermatophyta</taxon>
        <taxon>Magnoliopsida</taxon>
        <taxon>eudicotyledons</taxon>
        <taxon>Gunneridae</taxon>
        <taxon>Pentapetalae</taxon>
        <taxon>rosids</taxon>
        <taxon>fabids</taxon>
        <taxon>Fabales</taxon>
        <taxon>Fabaceae</taxon>
        <taxon>Papilionoideae</taxon>
        <taxon>50 kb inversion clade</taxon>
        <taxon>NPAAA clade</taxon>
        <taxon>Hologalegina</taxon>
        <taxon>IRL clade</taxon>
        <taxon>Trifolieae</taxon>
        <taxon>Trifolium</taxon>
    </lineage>
</organism>
<protein>
    <submittedName>
        <fullName evidence="1">Uncharacterized protein</fullName>
    </submittedName>
</protein>
<proteinExistence type="predicted"/>
<dbReference type="Proteomes" id="UP001177021">
    <property type="component" value="Unassembled WGS sequence"/>
</dbReference>
<keyword evidence="2" id="KW-1185">Reference proteome</keyword>
<gene>
    <name evidence="1" type="ORF">MILVUS5_LOCUS6395</name>
</gene>
<sequence length="597" mass="67887">MQEGKVVSNDAQMMGPRRSGRSRNEHSMEELYQAEIFERLARSEAENGAKFDKIFAALDILIDQTPSKHHHGAGLNNNRPPFQVRNVKLEFPRFDGKNVHEWIFRAEQFFEYYDTPDPDRLTIASVHLDKDVVPCKSCVWFGNDALVDCFVSGLSNEIRRDVLIHTPPSLVKAVSLAKVYEEKYASNLKSQKSNHTNYSTNQPFTNKPETITRNSAPILNTPPTRPMSQFQKNPNIKRISPAERQVRRDKGLCYWCDDKFSYTHKCPNRQLMLLQYDDNEEENVVEIPSDSSDVAINTLETTQPEHHLSFNAMKGNSSMGILRFSGTIEHIQVQILIDGGSSDNFLQPRIARFLKLPIEPGPVFKGTELQVPVFLLPVAGADVILGASWLATIGPHVADYASLTLKFFINGKFVTLQGEATPRPAAAQFHHFKRLHYTDAIAECFTIQWLKSHTDEDIFRDLPTNIEPEIAILLHTYKELFKTPNTLPPHRSHNHSIPLIEGHNPVKVKPYRYPHSQKNQIELMVQDMLQQGIIQPSTSPFSSPIVLVKKKDGTWRFCTDYRALNAITVKDSFPIPTVDELLDELFGAKFFSKLDLS</sequence>
<reference evidence="1" key="1">
    <citation type="submission" date="2023-10" db="EMBL/GenBank/DDBJ databases">
        <authorList>
            <person name="Rodriguez Cubillos JULIANA M."/>
            <person name="De Vega J."/>
        </authorList>
    </citation>
    <scope>NUCLEOTIDE SEQUENCE</scope>
</reference>
<evidence type="ECO:0000313" key="2">
    <source>
        <dbReference type="Proteomes" id="UP001177021"/>
    </source>
</evidence>
<comment type="caution">
    <text evidence="1">The sequence shown here is derived from an EMBL/GenBank/DDBJ whole genome shotgun (WGS) entry which is preliminary data.</text>
</comment>
<evidence type="ECO:0000313" key="1">
    <source>
        <dbReference type="EMBL" id="CAJ2635781.1"/>
    </source>
</evidence>
<name>A0ACB0ITC6_TRIPR</name>
<accession>A0ACB0ITC6</accession>
<dbReference type="EMBL" id="CASHSV030000002">
    <property type="protein sequence ID" value="CAJ2635781.1"/>
    <property type="molecule type" value="Genomic_DNA"/>
</dbReference>